<keyword evidence="12" id="KW-1133">Transmembrane helix</keyword>
<evidence type="ECO:0000256" key="7">
    <source>
        <dbReference type="ARBA" id="ARBA00022617"/>
    </source>
</evidence>
<keyword evidence="5" id="KW-0813">Transport</keyword>
<keyword evidence="18" id="KW-1185">Reference proteome</keyword>
<evidence type="ECO:0000256" key="5">
    <source>
        <dbReference type="ARBA" id="ARBA00022448"/>
    </source>
</evidence>
<evidence type="ECO:0000256" key="8">
    <source>
        <dbReference type="ARBA" id="ARBA00022692"/>
    </source>
</evidence>
<dbReference type="Pfam" id="PF00034">
    <property type="entry name" value="Cytochrom_C"/>
    <property type="match status" value="1"/>
</dbReference>
<evidence type="ECO:0000256" key="4">
    <source>
        <dbReference type="ARBA" id="ARBA00015074"/>
    </source>
</evidence>
<evidence type="ECO:0000313" key="17">
    <source>
        <dbReference type="EMBL" id="ACT69435.1"/>
    </source>
</evidence>
<dbReference type="GO" id="GO:0020037">
    <property type="term" value="F:heme binding"/>
    <property type="evidence" value="ECO:0007669"/>
    <property type="project" value="InterPro"/>
</dbReference>
<evidence type="ECO:0000256" key="3">
    <source>
        <dbReference type="ARBA" id="ARBA00006488"/>
    </source>
</evidence>
<keyword evidence="6" id="KW-1003">Cell membrane</keyword>
<dbReference type="FunFam" id="1.10.760.10:FF:000026">
    <property type="entry name" value="Cytochrome C, membrane-bound"/>
    <property type="match status" value="1"/>
</dbReference>
<keyword evidence="8" id="KW-0812">Transmembrane</keyword>
<comment type="similarity">
    <text evidence="3">Belongs to the cytochrome c family.</text>
</comment>
<evidence type="ECO:0000256" key="11">
    <source>
        <dbReference type="ARBA" id="ARBA00022982"/>
    </source>
</evidence>
<keyword evidence="9 15" id="KW-0479">Metal-binding</keyword>
<dbReference type="STRING" id="434131.NRI_0448"/>
<keyword evidence="7 15" id="KW-0349">Heme</keyword>
<comment type="subcellular location">
    <subcellularLocation>
        <location evidence="2">Cell membrane</location>
        <topology evidence="2">Single-pass type II membrane protein</topology>
    </subcellularLocation>
</comment>
<feature type="domain" description="Cytochrome c" evidence="16">
    <location>
        <begin position="70"/>
        <end position="171"/>
    </location>
</feature>
<evidence type="ECO:0000256" key="13">
    <source>
        <dbReference type="ARBA" id="ARBA00023004"/>
    </source>
</evidence>
<keyword evidence="13 15" id="KW-0408">Iron</keyword>
<protein>
    <recommendedName>
        <fullName evidence="4">Cytochrome c homolog</fullName>
    </recommendedName>
</protein>
<dbReference type="GO" id="GO:0009055">
    <property type="term" value="F:electron transfer activity"/>
    <property type="evidence" value="ECO:0007669"/>
    <property type="project" value="InterPro"/>
</dbReference>
<dbReference type="GO" id="GO:0046872">
    <property type="term" value="F:metal ion binding"/>
    <property type="evidence" value="ECO:0007669"/>
    <property type="project" value="UniProtKB-KW"/>
</dbReference>
<dbReference type="PROSITE" id="PS51007">
    <property type="entry name" value="CYTC"/>
    <property type="match status" value="1"/>
</dbReference>
<evidence type="ECO:0000313" key="18">
    <source>
        <dbReference type="Proteomes" id="UP000001627"/>
    </source>
</evidence>
<evidence type="ECO:0000256" key="9">
    <source>
        <dbReference type="ARBA" id="ARBA00022723"/>
    </source>
</evidence>
<dbReference type="OrthoDB" id="9805828at2"/>
<dbReference type="EMBL" id="CP001431">
    <property type="protein sequence ID" value="ACT69435.1"/>
    <property type="molecule type" value="Genomic_DNA"/>
</dbReference>
<evidence type="ECO:0000256" key="10">
    <source>
        <dbReference type="ARBA" id="ARBA00022968"/>
    </source>
</evidence>
<dbReference type="Gene3D" id="1.10.760.10">
    <property type="entry name" value="Cytochrome c-like domain"/>
    <property type="match status" value="1"/>
</dbReference>
<evidence type="ECO:0000256" key="1">
    <source>
        <dbReference type="ARBA" id="ARBA00002071"/>
    </source>
</evidence>
<evidence type="ECO:0000256" key="2">
    <source>
        <dbReference type="ARBA" id="ARBA00004401"/>
    </source>
</evidence>
<dbReference type="Proteomes" id="UP000001627">
    <property type="component" value="Chromosome"/>
</dbReference>
<dbReference type="RefSeq" id="WP_015816322.1">
    <property type="nucleotide sequence ID" value="NC_013009.1"/>
</dbReference>
<reference evidence="17 18" key="1">
    <citation type="journal article" date="2009" name="Nucleic Acids Res.">
        <title>Analysis of complete genome sequence of Neorickettsia risticii: causative agent of Potomac horse fever.</title>
        <authorList>
            <person name="Lin M."/>
            <person name="Zhang C."/>
            <person name="Gibson K."/>
            <person name="Rikihisa Y."/>
        </authorList>
    </citation>
    <scope>NUCLEOTIDE SEQUENCE [LARGE SCALE GENOMIC DNA]</scope>
    <source>
        <strain evidence="17 18">Illinois</strain>
    </source>
</reference>
<sequence length="179" mass="19825">MKGLEFNKLFASVLLFGITVLSVSNIVDVLYHPKEVAHYQYAVANAETVDSQKNKFDPATVDMATFFKDANIEEGKKLSKKCVACHTFEKGGHNKVGPNLWDILGKNKAHLGDAFKYSKALLEKGGTWDYSSMIHLLYKPASYIKGTKMSFAGLSNPQDIAHVILYLRSLSDSPVPLPE</sequence>
<dbReference type="GO" id="GO:0005886">
    <property type="term" value="C:plasma membrane"/>
    <property type="evidence" value="ECO:0007669"/>
    <property type="project" value="UniProtKB-SubCell"/>
</dbReference>
<comment type="function">
    <text evidence="1">May be involved in electron transfer from bc1 complex to aa3.</text>
</comment>
<keyword evidence="14" id="KW-0472">Membrane</keyword>
<dbReference type="PRINTS" id="PR00604">
    <property type="entry name" value="CYTCHRMECIAB"/>
</dbReference>
<organism evidence="17 18">
    <name type="scientific">Neorickettsia risticii (strain Illinois)</name>
    <dbReference type="NCBI Taxonomy" id="434131"/>
    <lineage>
        <taxon>Bacteria</taxon>
        <taxon>Pseudomonadati</taxon>
        <taxon>Pseudomonadota</taxon>
        <taxon>Alphaproteobacteria</taxon>
        <taxon>Rickettsiales</taxon>
        <taxon>Anaplasmataceae</taxon>
        <taxon>Neorickettsia</taxon>
    </lineage>
</organism>
<dbReference type="eggNOG" id="COG3474">
    <property type="taxonomic scope" value="Bacteria"/>
</dbReference>
<evidence type="ECO:0000259" key="16">
    <source>
        <dbReference type="PROSITE" id="PS51007"/>
    </source>
</evidence>
<dbReference type="HOGENOM" id="CLU_060944_4_0_5"/>
<keyword evidence="11" id="KW-0249">Electron transport</keyword>
<evidence type="ECO:0000256" key="15">
    <source>
        <dbReference type="PROSITE-ProRule" id="PRU00433"/>
    </source>
</evidence>
<evidence type="ECO:0000256" key="14">
    <source>
        <dbReference type="ARBA" id="ARBA00023136"/>
    </source>
</evidence>
<dbReference type="AlphaFoldDB" id="C6V4W4"/>
<dbReference type="InterPro" id="IPR009056">
    <property type="entry name" value="Cyt_c-like_dom"/>
</dbReference>
<gene>
    <name evidence="17" type="primary">cycM</name>
    <name evidence="17" type="ordered locus">NRI_0448</name>
</gene>
<accession>C6V4W4</accession>
<dbReference type="KEGG" id="nri:NRI_0448"/>
<dbReference type="InterPro" id="IPR036909">
    <property type="entry name" value="Cyt_c-like_dom_sf"/>
</dbReference>
<dbReference type="SUPFAM" id="SSF46626">
    <property type="entry name" value="Cytochrome c"/>
    <property type="match status" value="1"/>
</dbReference>
<dbReference type="PANTHER" id="PTHR11961">
    <property type="entry name" value="CYTOCHROME C"/>
    <property type="match status" value="1"/>
</dbReference>
<evidence type="ECO:0000256" key="6">
    <source>
        <dbReference type="ARBA" id="ARBA00022475"/>
    </source>
</evidence>
<proteinExistence type="inferred from homology"/>
<evidence type="ECO:0000256" key="12">
    <source>
        <dbReference type="ARBA" id="ARBA00022989"/>
    </source>
</evidence>
<keyword evidence="10" id="KW-0735">Signal-anchor</keyword>
<name>C6V4W4_NEORI</name>
<dbReference type="InterPro" id="IPR002327">
    <property type="entry name" value="Cyt_c_1A/1B"/>
</dbReference>